<dbReference type="Pfam" id="PF08002">
    <property type="entry name" value="DUF1697"/>
    <property type="match status" value="1"/>
</dbReference>
<comment type="caution">
    <text evidence="1">The sequence shown here is derived from an EMBL/GenBank/DDBJ whole genome shotgun (WGS) entry which is preliminary data.</text>
</comment>
<evidence type="ECO:0000313" key="2">
    <source>
        <dbReference type="Proteomes" id="UP000275473"/>
    </source>
</evidence>
<name>A0A3M8P5T1_9BACL</name>
<proteinExistence type="predicted"/>
<dbReference type="Gene3D" id="3.30.70.1260">
    <property type="entry name" value="bacterial protein sp0830 like"/>
    <property type="match status" value="1"/>
</dbReference>
<dbReference type="Gene3D" id="3.30.70.1280">
    <property type="entry name" value="SP0830-like domains"/>
    <property type="match status" value="1"/>
</dbReference>
<dbReference type="SUPFAM" id="SSF160379">
    <property type="entry name" value="SP0830-like"/>
    <property type="match status" value="1"/>
</dbReference>
<dbReference type="AlphaFoldDB" id="A0A3M8P5T1"/>
<dbReference type="Proteomes" id="UP000275473">
    <property type="component" value="Unassembled WGS sequence"/>
</dbReference>
<dbReference type="PIRSF" id="PIRSF008502">
    <property type="entry name" value="UCP008502"/>
    <property type="match status" value="1"/>
</dbReference>
<sequence length="181" mass="20617">MIYVALLRGINVGGKNKVDMKLLKQAFERAGMNSVKTYINSGNILFSDDHHSRDDLPTLLEEVIFDCFGLRIKVLVYSKDEFHQIVQAVPSHWTNDRQMKSDVLFLWEEVDEESVLDQLVIKPAIDQTYYVPGAILWSVDKELVTKSGMSKIVGSGLYQHVTVRNVNTVRKIAGLMEEMEL</sequence>
<reference evidence="1 2" key="1">
    <citation type="journal article" date="2018" name="Int. J. Syst. Evol. Microbiol.">
        <title>Planococcus salinus sp. nov., a moderately halophilic bacterium isolated from a saline-alkali soil.</title>
        <authorList>
            <person name="Gan L."/>
        </authorList>
    </citation>
    <scope>NUCLEOTIDE SEQUENCE [LARGE SCALE GENOMIC DNA]</scope>
    <source>
        <strain evidence="1 2">LCB217</strain>
    </source>
</reference>
<dbReference type="PANTHER" id="PTHR36439:SF1">
    <property type="entry name" value="DUF1697 DOMAIN-CONTAINING PROTEIN"/>
    <property type="match status" value="1"/>
</dbReference>
<keyword evidence="2" id="KW-1185">Reference proteome</keyword>
<accession>A0A3M8P5T1</accession>
<dbReference type="PANTHER" id="PTHR36439">
    <property type="entry name" value="BLL4334 PROTEIN"/>
    <property type="match status" value="1"/>
</dbReference>
<gene>
    <name evidence="1" type="ORF">EEX84_11240</name>
</gene>
<dbReference type="RefSeq" id="WP_123165744.1">
    <property type="nucleotide sequence ID" value="NZ_RIAX01000008.1"/>
</dbReference>
<dbReference type="EMBL" id="RIAX01000008">
    <property type="protein sequence ID" value="RNF38962.1"/>
    <property type="molecule type" value="Genomic_DNA"/>
</dbReference>
<dbReference type="OrthoDB" id="9806494at2"/>
<dbReference type="InterPro" id="IPR012545">
    <property type="entry name" value="DUF1697"/>
</dbReference>
<organism evidence="1 2">
    <name type="scientific">Planococcus salinus</name>
    <dbReference type="NCBI Taxonomy" id="1848460"/>
    <lineage>
        <taxon>Bacteria</taxon>
        <taxon>Bacillati</taxon>
        <taxon>Bacillota</taxon>
        <taxon>Bacilli</taxon>
        <taxon>Bacillales</taxon>
        <taxon>Caryophanaceae</taxon>
        <taxon>Planococcus</taxon>
    </lineage>
</organism>
<evidence type="ECO:0000313" key="1">
    <source>
        <dbReference type="EMBL" id="RNF38962.1"/>
    </source>
</evidence>
<protein>
    <submittedName>
        <fullName evidence="1">DUF1697 domain-containing protein</fullName>
    </submittedName>
</protein>